<dbReference type="AlphaFoldDB" id="A0A9Q2ZPD7"/>
<accession>A0A9Q2ZPD7</accession>
<feature type="transmembrane region" description="Helical" evidence="1">
    <location>
        <begin position="80"/>
        <end position="99"/>
    </location>
</feature>
<feature type="transmembrane region" description="Helical" evidence="1">
    <location>
        <begin position="149"/>
        <end position="169"/>
    </location>
</feature>
<evidence type="ECO:0000313" key="3">
    <source>
        <dbReference type="Proteomes" id="UP000709437"/>
    </source>
</evidence>
<sequence>MNATLSAGTRSAVPTSVEPPAAVPAVVRVTIALSGAFLAGVLTAFGQAVPALASVSNSAGPWFVVAALLCLVAGARAGRIALPLATVLGVVLLELMHVGYWATTVLRGFPDVLSITNPWVLLGVPAGLLAGAVAVAVRSDDARWRAGAFGVTAAVLLGEGVRGLLQVAATTGHGTWIVEIVVGVVLLGIGVVGARSPVGRVVALGAGVVGTVAVLGAYLLLGGS</sequence>
<feature type="transmembrane region" description="Helical" evidence="1">
    <location>
        <begin position="119"/>
        <end position="137"/>
    </location>
</feature>
<protein>
    <submittedName>
        <fullName evidence="2">Uncharacterized protein</fullName>
    </submittedName>
</protein>
<dbReference type="EMBL" id="JAHEWX010000004">
    <property type="protein sequence ID" value="MBT1541177.1"/>
    <property type="molecule type" value="Genomic_DNA"/>
</dbReference>
<keyword evidence="1" id="KW-1133">Transmembrane helix</keyword>
<feature type="transmembrane region" description="Helical" evidence="1">
    <location>
        <begin position="21"/>
        <end position="45"/>
    </location>
</feature>
<keyword evidence="1" id="KW-0472">Membrane</keyword>
<keyword evidence="1" id="KW-0812">Transmembrane</keyword>
<gene>
    <name evidence="2" type="ORF">KK103_05330</name>
</gene>
<dbReference type="RefSeq" id="WP_071251514.1">
    <property type="nucleotide sequence ID" value="NZ_JAHEWX010000004.1"/>
</dbReference>
<dbReference type="InterPro" id="IPR045393">
    <property type="entry name" value="DUF6518"/>
</dbReference>
<feature type="transmembrane region" description="Helical" evidence="1">
    <location>
        <begin position="201"/>
        <end position="221"/>
    </location>
</feature>
<feature type="transmembrane region" description="Helical" evidence="1">
    <location>
        <begin position="51"/>
        <end position="73"/>
    </location>
</feature>
<name>A0A9Q2ZPD7_9MICO</name>
<dbReference type="Pfam" id="PF20128">
    <property type="entry name" value="DUF6518"/>
    <property type="match status" value="1"/>
</dbReference>
<evidence type="ECO:0000313" key="2">
    <source>
        <dbReference type="EMBL" id="MBT1541177.1"/>
    </source>
</evidence>
<organism evidence="2 3">
    <name type="scientific">Curtobacterium flaccumfaciens pv. flaccumfaciens</name>
    <dbReference type="NCBI Taxonomy" id="138532"/>
    <lineage>
        <taxon>Bacteria</taxon>
        <taxon>Bacillati</taxon>
        <taxon>Actinomycetota</taxon>
        <taxon>Actinomycetes</taxon>
        <taxon>Micrococcales</taxon>
        <taxon>Microbacteriaceae</taxon>
        <taxon>Curtobacterium</taxon>
    </lineage>
</organism>
<feature type="transmembrane region" description="Helical" evidence="1">
    <location>
        <begin position="175"/>
        <end position="194"/>
    </location>
</feature>
<proteinExistence type="predicted"/>
<comment type="caution">
    <text evidence="2">The sequence shown here is derived from an EMBL/GenBank/DDBJ whole genome shotgun (WGS) entry which is preliminary data.</text>
</comment>
<evidence type="ECO:0000256" key="1">
    <source>
        <dbReference type="SAM" id="Phobius"/>
    </source>
</evidence>
<dbReference type="Proteomes" id="UP000709437">
    <property type="component" value="Unassembled WGS sequence"/>
</dbReference>
<reference evidence="2" key="1">
    <citation type="submission" date="2021-05" db="EMBL/GenBank/DDBJ databases">
        <title>Whole genome sequence of Curtobacterium flaccumfaciens pv. flaccumfaciens strain CFBP 3417.</title>
        <authorList>
            <person name="Osdaghi E."/>
            <person name="Taghouti G."/>
            <person name="Portier P."/>
            <person name="Fazliarab A."/>
            <person name="Taghavi S.M."/>
            <person name="Briand M."/>
            <person name="Le-Saux M."/>
            <person name="Jacques M.-A."/>
        </authorList>
    </citation>
    <scope>NUCLEOTIDE SEQUENCE</scope>
    <source>
        <strain evidence="2">CFBP 3417</strain>
    </source>
</reference>